<evidence type="ECO:0000256" key="6">
    <source>
        <dbReference type="SAM" id="MobiDB-lite"/>
    </source>
</evidence>
<comment type="function">
    <text evidence="5">Catalyzes the synthesis of gamma-glutamylcysteine (gamma-GC).</text>
</comment>
<dbReference type="Proteomes" id="UP001202244">
    <property type="component" value="Chromosome"/>
</dbReference>
<evidence type="ECO:0000313" key="8">
    <source>
        <dbReference type="Proteomes" id="UP001202244"/>
    </source>
</evidence>
<evidence type="ECO:0000256" key="2">
    <source>
        <dbReference type="ARBA" id="ARBA00022741"/>
    </source>
</evidence>
<proteinExistence type="inferred from homology"/>
<dbReference type="EMBL" id="CP093846">
    <property type="protein sequence ID" value="UNT00215.1"/>
    <property type="molecule type" value="Genomic_DNA"/>
</dbReference>
<evidence type="ECO:0000256" key="3">
    <source>
        <dbReference type="ARBA" id="ARBA00022840"/>
    </source>
</evidence>
<accession>A0ABY3Y074</accession>
<dbReference type="InterPro" id="IPR006336">
    <property type="entry name" value="GCS2"/>
</dbReference>
<feature type="region of interest" description="Disordered" evidence="6">
    <location>
        <begin position="26"/>
        <end position="67"/>
    </location>
</feature>
<dbReference type="InterPro" id="IPR014746">
    <property type="entry name" value="Gln_synth/guanido_kin_cat_dom"/>
</dbReference>
<protein>
    <recommendedName>
        <fullName evidence="5">Glutamate--cysteine ligase</fullName>
        <ecNumber evidence="5">6.3.2.2</ecNumber>
    </recommendedName>
</protein>
<evidence type="ECO:0000256" key="5">
    <source>
        <dbReference type="PIRNR" id="PIRNR017901"/>
    </source>
</evidence>
<gene>
    <name evidence="7" type="ORF">MMF93_29955</name>
</gene>
<keyword evidence="8" id="KW-1185">Reference proteome</keyword>
<comment type="similarity">
    <text evidence="5">Belongs to the glutamate--cysteine ligase type 2 family. EgtA subfamily.</text>
</comment>
<evidence type="ECO:0000313" key="7">
    <source>
        <dbReference type="EMBL" id="UNT00215.1"/>
    </source>
</evidence>
<dbReference type="GO" id="GO:0016874">
    <property type="term" value="F:ligase activity"/>
    <property type="evidence" value="ECO:0007669"/>
    <property type="project" value="UniProtKB-KW"/>
</dbReference>
<evidence type="ECO:0000256" key="1">
    <source>
        <dbReference type="ARBA" id="ARBA00022598"/>
    </source>
</evidence>
<name>A0ABY3Y074_9ACTN</name>
<dbReference type="SUPFAM" id="SSF55931">
    <property type="entry name" value="Glutamine synthetase/guanido kinase"/>
    <property type="match status" value="1"/>
</dbReference>
<dbReference type="RefSeq" id="WP_242756296.1">
    <property type="nucleotide sequence ID" value="NZ_CP093846.1"/>
</dbReference>
<sequence length="497" mass="51802">MAPSSPPPPLTRAALRSVFAGAAGADAADAGVSGTGDSHPGVSERGASETGACETRASGAGADASGPRELVGVEVETAAVDPATGAAVPYEGPRGLRALLELLAAEWPGAAPMSDRTVLTGVRLAGGGTVTLEHGGAVEYSSPPRTCVAELARVTDAALREVAAAARRLGFALVPGGQYPFTAPDQVAWVPHSRTPVMRRHFESLGPAGSGGPWVMSLALSTQVSLDFTSPGDLADKLRTLAAVSTPAAALFLNAPLEGGRPCGLLSRRMDSLRRTDPARTGVIPAMLRQDVDVEKVIDWALTLPMIHRAAPDGGRCAAPAADFGTLLTTGFPDGGRPSLADWRSHLSQIFSDVRVRETLELRAVDGPPYRALFAAPAFFTGLGYHPPARAAATEMLRGISPGEHRTALEDIARRGLGARLAGRPVREVAAELLRLSREGLRARVATGAERPEALAFLDPLDAVLDEGVTFAERMLAERARDPAGFPAHHIARHRVP</sequence>
<dbReference type="PANTHER" id="PTHR34378">
    <property type="entry name" value="GLUTAMATE--CYSTEINE LIGASE, CHLOROPLASTIC"/>
    <property type="match status" value="1"/>
</dbReference>
<dbReference type="EC" id="6.3.2.2" evidence="5"/>
<dbReference type="Gene3D" id="3.30.590.20">
    <property type="match status" value="1"/>
</dbReference>
<keyword evidence="1 5" id="KW-0436">Ligase</keyword>
<keyword evidence="3 5" id="KW-0067">ATP-binding</keyword>
<dbReference type="PANTHER" id="PTHR34378:SF1">
    <property type="entry name" value="GLUTAMATE--CYSTEINE LIGASE, CHLOROPLASTIC"/>
    <property type="match status" value="1"/>
</dbReference>
<organism evidence="7 8">
    <name type="scientific">Streptomyces tubbatahanensis</name>
    <dbReference type="NCBI Taxonomy" id="2923272"/>
    <lineage>
        <taxon>Bacteria</taxon>
        <taxon>Bacillati</taxon>
        <taxon>Actinomycetota</taxon>
        <taxon>Actinomycetes</taxon>
        <taxon>Kitasatosporales</taxon>
        <taxon>Streptomycetaceae</taxon>
        <taxon>Streptomyces</taxon>
    </lineage>
</organism>
<keyword evidence="2 5" id="KW-0547">Nucleotide-binding</keyword>
<reference evidence="7 8" key="1">
    <citation type="journal article" date="2023" name="Microbiol. Spectr.">
        <title>Synergy between Genome Mining, Metabolomics, and Bioinformatics Uncovers Antibacterial Chlorinated Carbazole Alkaloids and Their Biosynthetic Gene Cluster from Streptomyces tubbatahanensis sp. nov., a Novel Actinomycete Isolated from Sulu Sea, Philippines.</title>
        <authorList>
            <person name="Tenebro C.P."/>
            <person name="Trono D.J.V.L."/>
            <person name="Balida L.A.P."/>
            <person name="Bayog L.K.A."/>
            <person name="Bruna J.R."/>
            <person name="Sabido E.M."/>
            <person name="Caspe D.P.C."/>
            <person name="de Los Santos E.L.C."/>
            <person name="Saludes J.P."/>
            <person name="Dalisay D.S."/>
        </authorList>
    </citation>
    <scope>NUCLEOTIDE SEQUENCE [LARGE SCALE GENOMIC DNA]</scope>
    <source>
        <strain evidence="7 8">DSD3025</strain>
    </source>
</reference>
<evidence type="ECO:0000256" key="4">
    <source>
        <dbReference type="ARBA" id="ARBA00048819"/>
    </source>
</evidence>
<comment type="catalytic activity">
    <reaction evidence="4 5">
        <text>L-cysteine + L-glutamate + ATP = gamma-L-glutamyl-L-cysteine + ADP + phosphate + H(+)</text>
        <dbReference type="Rhea" id="RHEA:13285"/>
        <dbReference type="ChEBI" id="CHEBI:15378"/>
        <dbReference type="ChEBI" id="CHEBI:29985"/>
        <dbReference type="ChEBI" id="CHEBI:30616"/>
        <dbReference type="ChEBI" id="CHEBI:35235"/>
        <dbReference type="ChEBI" id="CHEBI:43474"/>
        <dbReference type="ChEBI" id="CHEBI:58173"/>
        <dbReference type="ChEBI" id="CHEBI:456216"/>
        <dbReference type="EC" id="6.3.2.2"/>
    </reaction>
</comment>
<dbReference type="InterPro" id="IPR035434">
    <property type="entry name" value="GCL_bact_plant"/>
</dbReference>
<dbReference type="Pfam" id="PF04107">
    <property type="entry name" value="GCS2"/>
    <property type="match status" value="1"/>
</dbReference>
<dbReference type="PIRSF" id="PIRSF017901">
    <property type="entry name" value="GCL"/>
    <property type="match status" value="1"/>
</dbReference>